<gene>
    <name evidence="1" type="ORF">MRATA1EN1_LOCUS19803</name>
</gene>
<accession>A0ABN8ZCW2</accession>
<keyword evidence="2" id="KW-1185">Reference proteome</keyword>
<evidence type="ECO:0000313" key="2">
    <source>
        <dbReference type="Proteomes" id="UP001176941"/>
    </source>
</evidence>
<dbReference type="Proteomes" id="UP001176941">
    <property type="component" value="Chromosome 3"/>
</dbReference>
<reference evidence="1" key="1">
    <citation type="submission" date="2023-04" db="EMBL/GenBank/DDBJ databases">
        <authorList>
            <consortium name="ELIXIR-Norway"/>
        </authorList>
    </citation>
    <scope>NUCLEOTIDE SEQUENCE [LARGE SCALE GENOMIC DNA]</scope>
</reference>
<name>A0ABN8ZCW2_RANTA</name>
<dbReference type="EMBL" id="OX459939">
    <property type="protein sequence ID" value="CAI9170841.1"/>
    <property type="molecule type" value="Genomic_DNA"/>
</dbReference>
<sequence length="200" mass="21630">MSAIFTGNSTVHNISYNSPVRRWQFTAEDRDEASGGQPGALGVVLPLSSQALARGSSCDCRATERHPPGLFQQAALSGHSSSSIQHRTSVTPSAWDIQSRPCSYQWTISNGSSRPGLRSAVGGSLGNHLDCESGKEGLKKKKKSAVRTCAPRPSVRALYRPALRKPVALRVPHHRRCILEATSTSPQTVYSRTTAWTPHT</sequence>
<organism evidence="1 2">
    <name type="scientific">Rangifer tarandus platyrhynchus</name>
    <name type="common">Svalbard reindeer</name>
    <dbReference type="NCBI Taxonomy" id="3082113"/>
    <lineage>
        <taxon>Eukaryota</taxon>
        <taxon>Metazoa</taxon>
        <taxon>Chordata</taxon>
        <taxon>Craniata</taxon>
        <taxon>Vertebrata</taxon>
        <taxon>Euteleostomi</taxon>
        <taxon>Mammalia</taxon>
        <taxon>Eutheria</taxon>
        <taxon>Laurasiatheria</taxon>
        <taxon>Artiodactyla</taxon>
        <taxon>Ruminantia</taxon>
        <taxon>Pecora</taxon>
        <taxon>Cervidae</taxon>
        <taxon>Odocoileinae</taxon>
        <taxon>Rangifer</taxon>
    </lineage>
</organism>
<protein>
    <submittedName>
        <fullName evidence="1">Uncharacterized protein</fullName>
    </submittedName>
</protein>
<evidence type="ECO:0000313" key="1">
    <source>
        <dbReference type="EMBL" id="CAI9170841.1"/>
    </source>
</evidence>
<proteinExistence type="predicted"/>